<dbReference type="EMBL" id="BK015191">
    <property type="protein sequence ID" value="DAD95251.1"/>
    <property type="molecule type" value="Genomic_DNA"/>
</dbReference>
<reference evidence="1" key="1">
    <citation type="journal article" date="2021" name="Proc. Natl. Acad. Sci. U.S.A.">
        <title>A Catalog of Tens of Thousands of Viruses from Human Metagenomes Reveals Hidden Associations with Chronic Diseases.</title>
        <authorList>
            <person name="Tisza M.J."/>
            <person name="Buck C.B."/>
        </authorList>
    </citation>
    <scope>NUCLEOTIDE SEQUENCE</scope>
    <source>
        <strain evidence="1">CtsNK10</strain>
    </source>
</reference>
<proteinExistence type="predicted"/>
<evidence type="ECO:0000313" key="1">
    <source>
        <dbReference type="EMBL" id="DAD95251.1"/>
    </source>
</evidence>
<organism evidence="1">
    <name type="scientific">Podoviridae sp. ctsNK10</name>
    <dbReference type="NCBI Taxonomy" id="2826582"/>
    <lineage>
        <taxon>Viruses</taxon>
        <taxon>Duplodnaviria</taxon>
        <taxon>Heunggongvirae</taxon>
        <taxon>Uroviricota</taxon>
        <taxon>Caudoviricetes</taxon>
    </lineage>
</organism>
<sequence length="37" mass="4554">MYISTLFVQFYISEGFLYYKFTRFFFSIISRLVVTII</sequence>
<protein>
    <submittedName>
        <fullName evidence="1">Uncharacterized protein</fullName>
    </submittedName>
</protein>
<accession>A0A8S5NME8</accession>
<name>A0A8S5NME8_9CAUD</name>